<sequence>MAPKRDDLPPKPLTATWVSHKRPEGAYGDGKGLFLVVTAAGTKSWRLRYWIDKKEFVHTLGRYEPGSADHMGLDDARTAAKQAKASARQGAHPKDVKRAEEAAKKAEQALTFEGVAEEYVQHMKIKKGWQASTEAGFRISLNASINPIIGPLPVGKVDVDHIKKVLNQSRLVGKRIAQTVALSVIRRVLRYAKLSKYITVNNADGLEELLPERKKGEPRFKHHAAFKTQEALREYLTRLDANNDRTSSLYGLRLLTLLPVRVSELATMKWSALETNPGFWVYEMPKVHRQHIVPLPKQALAILDELRAQRMGQCEYVLPGRYADRPINPESFRLALLNQLGYDVGAVTPHGMRATFQTLARKHLHVDTVVLELMLGHETSAAFNGAYDRNDFLEERIETAKRWADWLDTLRGATNDK</sequence>
<comment type="similarity">
    <text evidence="1">Belongs to the 'phage' integrase family.</text>
</comment>
<dbReference type="InterPro" id="IPR053876">
    <property type="entry name" value="Phage_int_M"/>
</dbReference>
<feature type="domain" description="Core-binding (CB)" evidence="7">
    <location>
        <begin position="110"/>
        <end position="193"/>
    </location>
</feature>
<feature type="domain" description="Tyr recombinase" evidence="6">
    <location>
        <begin position="222"/>
        <end position="400"/>
    </location>
</feature>
<evidence type="ECO:0000256" key="5">
    <source>
        <dbReference type="PROSITE-ProRule" id="PRU01248"/>
    </source>
</evidence>
<dbReference type="KEGG" id="pum:HGP31_07840"/>
<dbReference type="InterPro" id="IPR050808">
    <property type="entry name" value="Phage_Integrase"/>
</dbReference>
<dbReference type="Gene3D" id="3.30.160.390">
    <property type="entry name" value="Integrase, DNA-binding domain"/>
    <property type="match status" value="1"/>
</dbReference>
<dbReference type="GeneID" id="72193481"/>
<dbReference type="InterPro" id="IPR011010">
    <property type="entry name" value="DNA_brk_join_enz"/>
</dbReference>
<evidence type="ECO:0000256" key="1">
    <source>
        <dbReference type="ARBA" id="ARBA00008857"/>
    </source>
</evidence>
<dbReference type="GO" id="GO:0006310">
    <property type="term" value="P:DNA recombination"/>
    <property type="evidence" value="ECO:0007669"/>
    <property type="project" value="UniProtKB-KW"/>
</dbReference>
<dbReference type="InterPro" id="IPR010998">
    <property type="entry name" value="Integrase_recombinase_N"/>
</dbReference>
<dbReference type="PROSITE" id="PS51898">
    <property type="entry name" value="TYR_RECOMBINASE"/>
    <property type="match status" value="1"/>
</dbReference>
<dbReference type="RefSeq" id="WP_168757425.1">
    <property type="nucleotide sequence ID" value="NZ_CP051487.1"/>
</dbReference>
<reference evidence="8 9" key="1">
    <citation type="submission" date="2020-04" db="EMBL/GenBank/DDBJ databases">
        <authorList>
            <person name="Yao Y."/>
            <person name="He Z."/>
        </authorList>
    </citation>
    <scope>NUCLEOTIDE SEQUENCE [LARGE SCALE GENOMIC DNA]</scope>
    <source>
        <strain evidence="8 9">CY-1</strain>
    </source>
</reference>
<evidence type="ECO:0000259" key="6">
    <source>
        <dbReference type="PROSITE" id="PS51898"/>
    </source>
</evidence>
<evidence type="ECO:0000313" key="9">
    <source>
        <dbReference type="Proteomes" id="UP000501367"/>
    </source>
</evidence>
<dbReference type="InterPro" id="IPR002104">
    <property type="entry name" value="Integrase_catalytic"/>
</dbReference>
<proteinExistence type="inferred from homology"/>
<dbReference type="SUPFAM" id="SSF56349">
    <property type="entry name" value="DNA breaking-rejoining enzymes"/>
    <property type="match status" value="1"/>
</dbReference>
<dbReference type="PANTHER" id="PTHR30629:SF2">
    <property type="entry name" value="PROPHAGE INTEGRASE INTS-RELATED"/>
    <property type="match status" value="1"/>
</dbReference>
<dbReference type="GO" id="GO:0003677">
    <property type="term" value="F:DNA binding"/>
    <property type="evidence" value="ECO:0007669"/>
    <property type="project" value="UniProtKB-UniRule"/>
</dbReference>
<keyword evidence="4" id="KW-0233">DNA recombination</keyword>
<dbReference type="EMBL" id="CP051487">
    <property type="protein sequence ID" value="QJC78223.1"/>
    <property type="molecule type" value="Genomic_DNA"/>
</dbReference>
<dbReference type="Pfam" id="PF13356">
    <property type="entry name" value="Arm-DNA-bind_3"/>
    <property type="match status" value="1"/>
</dbReference>
<organism evidence="8 9">
    <name type="scientific">Pseudomonas umsongensis</name>
    <dbReference type="NCBI Taxonomy" id="198618"/>
    <lineage>
        <taxon>Bacteria</taxon>
        <taxon>Pseudomonadati</taxon>
        <taxon>Pseudomonadota</taxon>
        <taxon>Gammaproteobacteria</taxon>
        <taxon>Pseudomonadales</taxon>
        <taxon>Pseudomonadaceae</taxon>
        <taxon>Pseudomonas</taxon>
    </lineage>
</organism>
<keyword evidence="2" id="KW-0229">DNA integration</keyword>
<dbReference type="PANTHER" id="PTHR30629">
    <property type="entry name" value="PROPHAGE INTEGRASE"/>
    <property type="match status" value="1"/>
</dbReference>
<dbReference type="Pfam" id="PF00589">
    <property type="entry name" value="Phage_integrase"/>
    <property type="match status" value="1"/>
</dbReference>
<name>A0AAE7DDC1_9PSED</name>
<accession>A0AAE7DDC1</accession>
<evidence type="ECO:0000256" key="2">
    <source>
        <dbReference type="ARBA" id="ARBA00022908"/>
    </source>
</evidence>
<dbReference type="Pfam" id="PF22022">
    <property type="entry name" value="Phage_int_M"/>
    <property type="match status" value="1"/>
</dbReference>
<evidence type="ECO:0000313" key="8">
    <source>
        <dbReference type="EMBL" id="QJC78223.1"/>
    </source>
</evidence>
<gene>
    <name evidence="8" type="ORF">HGP31_07840</name>
</gene>
<dbReference type="InterPro" id="IPR038488">
    <property type="entry name" value="Integrase_DNA-bd_sf"/>
</dbReference>
<dbReference type="Gene3D" id="1.10.443.10">
    <property type="entry name" value="Intergrase catalytic core"/>
    <property type="match status" value="1"/>
</dbReference>
<evidence type="ECO:0000256" key="4">
    <source>
        <dbReference type="ARBA" id="ARBA00023172"/>
    </source>
</evidence>
<evidence type="ECO:0000256" key="3">
    <source>
        <dbReference type="ARBA" id="ARBA00023125"/>
    </source>
</evidence>
<dbReference type="PROSITE" id="PS51900">
    <property type="entry name" value="CB"/>
    <property type="match status" value="1"/>
</dbReference>
<dbReference type="Gene3D" id="1.10.150.130">
    <property type="match status" value="1"/>
</dbReference>
<dbReference type="GO" id="GO:0015074">
    <property type="term" value="P:DNA integration"/>
    <property type="evidence" value="ECO:0007669"/>
    <property type="project" value="UniProtKB-KW"/>
</dbReference>
<dbReference type="InterPro" id="IPR044068">
    <property type="entry name" value="CB"/>
</dbReference>
<evidence type="ECO:0000259" key="7">
    <source>
        <dbReference type="PROSITE" id="PS51900"/>
    </source>
</evidence>
<dbReference type="InterPro" id="IPR025166">
    <property type="entry name" value="Integrase_DNA_bind_dom"/>
</dbReference>
<protein>
    <submittedName>
        <fullName evidence="8">Integrase arm-type DNA-binding domain-containing protein</fullName>
    </submittedName>
</protein>
<keyword evidence="3 5" id="KW-0238">DNA-binding</keyword>
<dbReference type="InterPro" id="IPR013762">
    <property type="entry name" value="Integrase-like_cat_sf"/>
</dbReference>
<dbReference type="Proteomes" id="UP000501367">
    <property type="component" value="Chromosome"/>
</dbReference>
<dbReference type="AlphaFoldDB" id="A0AAE7DDC1"/>